<evidence type="ECO:0000256" key="3">
    <source>
        <dbReference type="RuleBase" id="RU369089"/>
    </source>
</evidence>
<feature type="domain" description="Wall-associated receptor kinase C-terminal" evidence="5">
    <location>
        <begin position="216"/>
        <end position="291"/>
    </location>
</feature>
<keyword evidence="2" id="KW-0325">Glycoprotein</keyword>
<dbReference type="GO" id="GO:0006325">
    <property type="term" value="P:chromatin organization"/>
    <property type="evidence" value="ECO:0007669"/>
    <property type="project" value="UniProtKB-UniRule"/>
</dbReference>
<accession>A0A978VJ33</accession>
<dbReference type="InterPro" id="IPR045104">
    <property type="entry name" value="Alfin"/>
</dbReference>
<dbReference type="InterPro" id="IPR057415">
    <property type="entry name" value="TM_PetC"/>
</dbReference>
<keyword evidence="3" id="KW-0862">Zinc</keyword>
<evidence type="ECO:0000256" key="2">
    <source>
        <dbReference type="ARBA" id="ARBA00023180"/>
    </source>
</evidence>
<evidence type="ECO:0000259" key="4">
    <source>
        <dbReference type="Pfam" id="PF12165"/>
    </source>
</evidence>
<comment type="caution">
    <text evidence="7">The sequence shown here is derived from an EMBL/GenBank/DDBJ whole genome shotgun (WGS) entry which is preliminary data.</text>
</comment>
<name>A0A978VJ33_ZIZJJ</name>
<evidence type="ECO:0000313" key="7">
    <source>
        <dbReference type="EMBL" id="KAH7533102.1"/>
    </source>
</evidence>
<keyword evidence="3" id="KW-0479">Metal-binding</keyword>
<comment type="function">
    <text evidence="3">Histone-binding component that specifically recognizes H3 tails trimethylated on 'Lys-4' (H3K4me3), which mark transcription start sites of virtually all active genes.</text>
</comment>
<comment type="domain">
    <text evidence="3">The PHD-type zinc finger mediates the binding to H3K4me3.</text>
</comment>
<dbReference type="PANTHER" id="PTHR12321">
    <property type="entry name" value="CPG BINDING PROTEIN"/>
    <property type="match status" value="1"/>
</dbReference>
<keyword evidence="3" id="KW-0805">Transcription regulation</keyword>
<evidence type="ECO:0000259" key="5">
    <source>
        <dbReference type="Pfam" id="PF14380"/>
    </source>
</evidence>
<comment type="subcellular location">
    <subcellularLocation>
        <location evidence="1">Membrane</location>
        <topology evidence="1">Single-pass membrane protein</topology>
    </subcellularLocation>
    <subcellularLocation>
        <location evidence="3">Nucleus</location>
    </subcellularLocation>
</comment>
<evidence type="ECO:0000259" key="6">
    <source>
        <dbReference type="Pfam" id="PF25471"/>
    </source>
</evidence>
<dbReference type="GO" id="GO:0003712">
    <property type="term" value="F:transcription coregulator activity"/>
    <property type="evidence" value="ECO:0007669"/>
    <property type="project" value="TreeGrafter"/>
</dbReference>
<dbReference type="InterPro" id="IPR021998">
    <property type="entry name" value="Alfin_N"/>
</dbReference>
<dbReference type="GO" id="GO:0006355">
    <property type="term" value="P:regulation of DNA-templated transcription"/>
    <property type="evidence" value="ECO:0007669"/>
    <property type="project" value="UniProtKB-UniRule"/>
</dbReference>
<dbReference type="Pfam" id="PF12165">
    <property type="entry name" value="Alfin"/>
    <property type="match status" value="1"/>
</dbReference>
<dbReference type="AlphaFoldDB" id="A0A978VJ33"/>
<comment type="similarity">
    <text evidence="3">Belongs to the Alfin family.</text>
</comment>
<dbReference type="Pfam" id="PF25471">
    <property type="entry name" value="TM_PetC"/>
    <property type="match status" value="1"/>
</dbReference>
<protein>
    <recommendedName>
        <fullName evidence="3">PHD finger protein ALFIN-LIKE</fullName>
    </recommendedName>
</protein>
<dbReference type="Proteomes" id="UP000813462">
    <property type="component" value="Unassembled WGS sequence"/>
</dbReference>
<dbReference type="GO" id="GO:0005634">
    <property type="term" value="C:nucleus"/>
    <property type="evidence" value="ECO:0007669"/>
    <property type="project" value="UniProtKB-SubCell"/>
</dbReference>
<sequence length="412" mass="45857">MASSSAILSPSIPLQLHLWKSEKALVMRPRWARNGKRKGKGMRITCQAMTALIDDKVSDMGKRQLMNLMLPGTISLPIAGMVIPYASFFVPHGCKYTIIATLKEKENLCLYGLPNETWEVNLPVEEVPPQLPDPTLGVNHARDGIQKKDCLSLVADAIVKQIFILEQVALFPCCFSCNRGIECLIHTENYLYCERRFTFCPVKFHKRSGSFAAVSASRKNLLREQNNQTGSSCNKIIVGVSQSYNSSEIKEALKEGFEVKYEVDNEYCNGCTGSGGVCGYESMKPTCYCENQSYGNGTCITSVQPPAQTPAPAMNTLHHGPFEVKAGRCRNFDKFTGAPLLLGLNICFTEWSHCSFVLGSHYYYCSLPRPPQQLLKVLFLMEVSQATTEPLEELMEARDIMESEEDTGSLPQ</sequence>
<keyword evidence="3" id="KW-0156">Chromatin regulator</keyword>
<dbReference type="SUPFAM" id="SSF81502">
    <property type="entry name" value="ISP transmembrane anchor"/>
    <property type="match status" value="1"/>
</dbReference>
<keyword evidence="3" id="KW-0539">Nucleus</keyword>
<dbReference type="GO" id="GO:0042393">
    <property type="term" value="F:histone binding"/>
    <property type="evidence" value="ECO:0007669"/>
    <property type="project" value="UniProtKB-UniRule"/>
</dbReference>
<feature type="domain" description="Cytochrome b6-f complex iron-sulfur subunit-like transmembrane anchor" evidence="6">
    <location>
        <begin position="55"/>
        <end position="93"/>
    </location>
</feature>
<proteinExistence type="inferred from homology"/>
<keyword evidence="3" id="KW-0863">Zinc-finger</keyword>
<dbReference type="InterPro" id="IPR032872">
    <property type="entry name" value="WAK_assoc_C"/>
</dbReference>
<dbReference type="Gene3D" id="1.20.5.700">
    <property type="entry name" value="Single helix bin"/>
    <property type="match status" value="1"/>
</dbReference>
<evidence type="ECO:0000313" key="8">
    <source>
        <dbReference type="Proteomes" id="UP000813462"/>
    </source>
</evidence>
<reference evidence="7" key="1">
    <citation type="journal article" date="2021" name="Front. Plant Sci.">
        <title>Chromosome-Scale Genome Assembly for Chinese Sour Jujube and Insights Into Its Genome Evolution and Domestication Signature.</title>
        <authorList>
            <person name="Shen L.-Y."/>
            <person name="Luo H."/>
            <person name="Wang X.-L."/>
            <person name="Wang X.-M."/>
            <person name="Qiu X.-J."/>
            <person name="Liu H."/>
            <person name="Zhou S.-S."/>
            <person name="Jia K.-H."/>
            <person name="Nie S."/>
            <person name="Bao Y.-T."/>
            <person name="Zhang R.-G."/>
            <person name="Yun Q.-Z."/>
            <person name="Chai Y.-H."/>
            <person name="Lu J.-Y."/>
            <person name="Li Y."/>
            <person name="Zhao S.-W."/>
            <person name="Mao J.-F."/>
            <person name="Jia S.-G."/>
            <person name="Mao Y.-M."/>
        </authorList>
    </citation>
    <scope>NUCLEOTIDE SEQUENCE</scope>
    <source>
        <strain evidence="7">AT0</strain>
        <tissue evidence="7">Leaf</tissue>
    </source>
</reference>
<dbReference type="GO" id="GO:0016020">
    <property type="term" value="C:membrane"/>
    <property type="evidence" value="ECO:0007669"/>
    <property type="project" value="UniProtKB-SubCell"/>
</dbReference>
<comment type="subunit">
    <text evidence="3">Interacts with H3K4me3 and to a lesser extent with H3K4me2.</text>
</comment>
<keyword evidence="3" id="KW-0804">Transcription</keyword>
<feature type="domain" description="Alfin N-terminal" evidence="4">
    <location>
        <begin position="104"/>
        <end position="156"/>
    </location>
</feature>
<dbReference type="GO" id="GO:0008270">
    <property type="term" value="F:zinc ion binding"/>
    <property type="evidence" value="ECO:0007669"/>
    <property type="project" value="UniProtKB-KW"/>
</dbReference>
<dbReference type="Pfam" id="PF14380">
    <property type="entry name" value="WAK_assoc"/>
    <property type="match status" value="1"/>
</dbReference>
<dbReference type="GO" id="GO:0000976">
    <property type="term" value="F:transcription cis-regulatory region binding"/>
    <property type="evidence" value="ECO:0007669"/>
    <property type="project" value="TreeGrafter"/>
</dbReference>
<evidence type="ECO:0000256" key="1">
    <source>
        <dbReference type="ARBA" id="ARBA00004167"/>
    </source>
</evidence>
<gene>
    <name evidence="7" type="ORF">FEM48_Zijuj04G0094600</name>
</gene>
<dbReference type="EMBL" id="JAEACU010000004">
    <property type="protein sequence ID" value="KAH7533102.1"/>
    <property type="molecule type" value="Genomic_DNA"/>
</dbReference>
<organism evidence="7 8">
    <name type="scientific">Ziziphus jujuba var. spinosa</name>
    <dbReference type="NCBI Taxonomy" id="714518"/>
    <lineage>
        <taxon>Eukaryota</taxon>
        <taxon>Viridiplantae</taxon>
        <taxon>Streptophyta</taxon>
        <taxon>Embryophyta</taxon>
        <taxon>Tracheophyta</taxon>
        <taxon>Spermatophyta</taxon>
        <taxon>Magnoliopsida</taxon>
        <taxon>eudicotyledons</taxon>
        <taxon>Gunneridae</taxon>
        <taxon>Pentapetalae</taxon>
        <taxon>rosids</taxon>
        <taxon>fabids</taxon>
        <taxon>Rosales</taxon>
        <taxon>Rhamnaceae</taxon>
        <taxon>Paliureae</taxon>
        <taxon>Ziziphus</taxon>
    </lineage>
</organism>
<dbReference type="PANTHER" id="PTHR12321:SF60">
    <property type="entry name" value="PHD FINGER PROTEIN ALFIN-LIKE 6"/>
    <property type="match status" value="1"/>
</dbReference>